<evidence type="ECO:0000313" key="3">
    <source>
        <dbReference type="Proteomes" id="UP000183832"/>
    </source>
</evidence>
<dbReference type="STRING" id="568069.A0A1J1IZW4"/>
<dbReference type="InterPro" id="IPR013783">
    <property type="entry name" value="Ig-like_fold"/>
</dbReference>
<dbReference type="InterPro" id="IPR007110">
    <property type="entry name" value="Ig-like_dom"/>
</dbReference>
<dbReference type="PROSITE" id="PS50835">
    <property type="entry name" value="IG_LIKE"/>
    <property type="match status" value="1"/>
</dbReference>
<keyword evidence="3" id="KW-1185">Reference proteome</keyword>
<dbReference type="SUPFAM" id="SSF48726">
    <property type="entry name" value="Immunoglobulin"/>
    <property type="match status" value="1"/>
</dbReference>
<protein>
    <submittedName>
        <fullName evidence="2">CLUMA_CG018055, isoform B</fullName>
    </submittedName>
</protein>
<dbReference type="Proteomes" id="UP000183832">
    <property type="component" value="Unassembled WGS sequence"/>
</dbReference>
<sequence>MKSEKDKIIFKNSVVMLLLFTFTNASKGLKNLTLSVYPEVIRRGQSAQLHCSYEVFDIPLYSVKWYRGIFEFYRYTPFEHPPGKTFFFNTGIKVDLSVSNATHVTLRNVDFNLNGNISCEVTTESPNFYTATATSVLQVVELPHSPPTLWTEFTKYDPGDILKANCSTQPSKPSATITFLLNQYAVGNEPTVYHQTQDNLLWSSKDLKIQILPSHYLNGQLILRCSAEVGTHYADFTEAPLETTRKEPIPERVTSFSRGHELQIPHLATIYLISLMLYLSVVEEILNFTISR</sequence>
<dbReference type="OrthoDB" id="196393at2759"/>
<accession>A0A1J1IZW4</accession>
<evidence type="ECO:0000259" key="1">
    <source>
        <dbReference type="PROSITE" id="PS50835"/>
    </source>
</evidence>
<dbReference type="FunFam" id="2.60.40.10:FF:000437">
    <property type="entry name" value="Beat-IIIc, isoform A"/>
    <property type="match status" value="1"/>
</dbReference>
<dbReference type="InterPro" id="IPR036179">
    <property type="entry name" value="Ig-like_dom_sf"/>
</dbReference>
<dbReference type="PANTHER" id="PTHR21261:SF6">
    <property type="entry name" value="BEATEN PATH IIA-RELATED"/>
    <property type="match status" value="1"/>
</dbReference>
<gene>
    <name evidence="2" type="primary">putative AGAP004577-PA</name>
    <name evidence="2" type="ORF">CLUMA_CG018055</name>
</gene>
<dbReference type="Gene3D" id="2.60.40.10">
    <property type="entry name" value="Immunoglobulins"/>
    <property type="match status" value="1"/>
</dbReference>
<reference evidence="2 3" key="1">
    <citation type="submission" date="2015-04" db="EMBL/GenBank/DDBJ databases">
        <authorList>
            <person name="Syromyatnikov M.Y."/>
            <person name="Popov V.N."/>
        </authorList>
    </citation>
    <scope>NUCLEOTIDE SEQUENCE [LARGE SCALE GENOMIC DNA]</scope>
</reference>
<dbReference type="SMART" id="SM00409">
    <property type="entry name" value="IG"/>
    <property type="match status" value="1"/>
</dbReference>
<name>A0A1J1IZW4_9DIPT</name>
<feature type="domain" description="Ig-like" evidence="1">
    <location>
        <begin position="30"/>
        <end position="135"/>
    </location>
</feature>
<dbReference type="AlphaFoldDB" id="A0A1J1IZW4"/>
<dbReference type="PANTHER" id="PTHR21261">
    <property type="entry name" value="BEAT PROTEIN"/>
    <property type="match status" value="1"/>
</dbReference>
<evidence type="ECO:0000313" key="2">
    <source>
        <dbReference type="EMBL" id="CRL05250.1"/>
    </source>
</evidence>
<proteinExistence type="predicted"/>
<dbReference type="EMBL" id="CVRI01000064">
    <property type="protein sequence ID" value="CRL05250.1"/>
    <property type="molecule type" value="Genomic_DNA"/>
</dbReference>
<dbReference type="InterPro" id="IPR003599">
    <property type="entry name" value="Ig_sub"/>
</dbReference>
<organism evidence="2 3">
    <name type="scientific">Clunio marinus</name>
    <dbReference type="NCBI Taxonomy" id="568069"/>
    <lineage>
        <taxon>Eukaryota</taxon>
        <taxon>Metazoa</taxon>
        <taxon>Ecdysozoa</taxon>
        <taxon>Arthropoda</taxon>
        <taxon>Hexapoda</taxon>
        <taxon>Insecta</taxon>
        <taxon>Pterygota</taxon>
        <taxon>Neoptera</taxon>
        <taxon>Endopterygota</taxon>
        <taxon>Diptera</taxon>
        <taxon>Nematocera</taxon>
        <taxon>Chironomoidea</taxon>
        <taxon>Chironomidae</taxon>
        <taxon>Clunio</taxon>
    </lineage>
</organism>